<dbReference type="AlphaFoldDB" id="A0A3B1DGZ8"/>
<gene>
    <name evidence="2" type="ORF">MNBD_PLANCTO02-680</name>
</gene>
<protein>
    <submittedName>
        <fullName evidence="2">Uncharacterized protein</fullName>
    </submittedName>
</protein>
<keyword evidence="1" id="KW-0812">Transmembrane</keyword>
<feature type="non-terminal residue" evidence="2">
    <location>
        <position position="284"/>
    </location>
</feature>
<dbReference type="EMBL" id="UOGL01000167">
    <property type="protein sequence ID" value="VAX38181.1"/>
    <property type="molecule type" value="Genomic_DNA"/>
</dbReference>
<feature type="transmembrane region" description="Helical" evidence="1">
    <location>
        <begin position="65"/>
        <end position="86"/>
    </location>
</feature>
<keyword evidence="1" id="KW-1133">Transmembrane helix</keyword>
<name>A0A3B1DGZ8_9ZZZZ</name>
<evidence type="ECO:0000256" key="1">
    <source>
        <dbReference type="SAM" id="Phobius"/>
    </source>
</evidence>
<feature type="transmembrane region" description="Helical" evidence="1">
    <location>
        <begin position="31"/>
        <end position="53"/>
    </location>
</feature>
<keyword evidence="1" id="KW-0472">Membrane</keyword>
<accession>A0A3B1DGZ8</accession>
<organism evidence="2">
    <name type="scientific">hydrothermal vent metagenome</name>
    <dbReference type="NCBI Taxonomy" id="652676"/>
    <lineage>
        <taxon>unclassified sequences</taxon>
        <taxon>metagenomes</taxon>
        <taxon>ecological metagenomes</taxon>
    </lineage>
</organism>
<proteinExistence type="predicted"/>
<feature type="transmembrane region" description="Helical" evidence="1">
    <location>
        <begin position="7"/>
        <end position="25"/>
    </location>
</feature>
<sequence length="284" mass="31538">MMVSGFFGIIGLLLVIVVIGLVMMVSGFFGIIGLLVVLGLVAVAFMAVAGIVGRKISASKIGITITVMAFGMFFSLCVGIPFLAFFESSSVSVQQEPSFDEQMAPKSDLPVARKEPFFAPKTVTPAQTKPLKKQTEKTTTAAVKEEIKIKTAPQWIKKDEIKQGRKRYLILHSDQFATTAEAKTDLLKKIESQIKKQLHIRHDDRYGENAHSKFRMEVHDNYCRIVNERSKDGGISYSQNGYQVTTDGHLYGMGFSTLNDTVILTVPRSAMPAHFNKTTWRIPE</sequence>
<reference evidence="2" key="1">
    <citation type="submission" date="2018-06" db="EMBL/GenBank/DDBJ databases">
        <authorList>
            <person name="Zhirakovskaya E."/>
        </authorList>
    </citation>
    <scope>NUCLEOTIDE SEQUENCE</scope>
</reference>
<evidence type="ECO:0000313" key="2">
    <source>
        <dbReference type="EMBL" id="VAX38181.1"/>
    </source>
</evidence>